<evidence type="ECO:0000256" key="1">
    <source>
        <dbReference type="ARBA" id="ARBA00004141"/>
    </source>
</evidence>
<comment type="subcellular location">
    <subcellularLocation>
        <location evidence="1">Membrane</location>
        <topology evidence="1">Multi-pass membrane protein</topology>
    </subcellularLocation>
</comment>
<dbReference type="Gene3D" id="1.20.1740.10">
    <property type="entry name" value="Amino acid/polyamine transporter I"/>
    <property type="match status" value="1"/>
</dbReference>
<dbReference type="GeneTree" id="ENSGT00940000155044"/>
<feature type="transmembrane region" description="Helical" evidence="5">
    <location>
        <begin position="455"/>
        <end position="472"/>
    </location>
</feature>
<evidence type="ECO:0000313" key="8">
    <source>
        <dbReference type="Ensembl" id="ENSLCAP00010037501.1"/>
    </source>
</evidence>
<evidence type="ECO:0000256" key="3">
    <source>
        <dbReference type="ARBA" id="ARBA00022989"/>
    </source>
</evidence>
<keyword evidence="4 5" id="KW-0472">Membrane</keyword>
<feature type="transmembrane region" description="Helical" evidence="5">
    <location>
        <begin position="402"/>
        <end position="422"/>
    </location>
</feature>
<dbReference type="Pfam" id="PF03522">
    <property type="entry name" value="SLC12"/>
    <property type="match status" value="1"/>
</dbReference>
<dbReference type="GO" id="GO:0055075">
    <property type="term" value="P:potassium ion homeostasis"/>
    <property type="evidence" value="ECO:0007669"/>
    <property type="project" value="TreeGrafter"/>
</dbReference>
<reference evidence="9" key="1">
    <citation type="submission" date="2015-09" db="EMBL/GenBank/DDBJ databases">
        <authorList>
            <person name="Sai Rama Sridatta P."/>
        </authorList>
    </citation>
    <scope>NUCLEOTIDE SEQUENCE [LARGE SCALE GENOMIC DNA]</scope>
</reference>
<dbReference type="GO" id="GO:0016324">
    <property type="term" value="C:apical plasma membrane"/>
    <property type="evidence" value="ECO:0007669"/>
    <property type="project" value="TreeGrafter"/>
</dbReference>
<feature type="transmembrane region" description="Helical" evidence="5">
    <location>
        <begin position="119"/>
        <end position="145"/>
    </location>
</feature>
<dbReference type="InterPro" id="IPR018491">
    <property type="entry name" value="SLC12_C"/>
</dbReference>
<dbReference type="InterPro" id="IPR004842">
    <property type="entry name" value="SLC12A_fam"/>
</dbReference>
<feature type="domain" description="Amino acid permease/ SLC12A" evidence="6">
    <location>
        <begin position="91"/>
        <end position="587"/>
    </location>
</feature>
<evidence type="ECO:0000313" key="9">
    <source>
        <dbReference type="Proteomes" id="UP000314980"/>
    </source>
</evidence>
<proteinExistence type="predicted"/>
<evidence type="ECO:0000256" key="2">
    <source>
        <dbReference type="ARBA" id="ARBA00022692"/>
    </source>
</evidence>
<evidence type="ECO:0000256" key="4">
    <source>
        <dbReference type="ARBA" id="ARBA00023136"/>
    </source>
</evidence>
<feature type="transmembrane region" description="Helical" evidence="5">
    <location>
        <begin position="521"/>
        <end position="549"/>
    </location>
</feature>
<evidence type="ECO:0000259" key="6">
    <source>
        <dbReference type="Pfam" id="PF00324"/>
    </source>
</evidence>
<dbReference type="GO" id="GO:0055078">
    <property type="term" value="P:sodium ion homeostasis"/>
    <property type="evidence" value="ECO:0007669"/>
    <property type="project" value="TreeGrafter"/>
</dbReference>
<sequence>RRSSFYSTVDLVPQLENYASTLPHQKSKSRASLKTLRKAFGVSCPPLGTHVSQQSSTMTDSVNSLPVIDIGNEESQGSQGKAPVRFGWVTGVMMRCMLNIWGVILFLRLSWIISQAGILLTCLIILMSVVVTSVTALSISAIATNGRVTSGGAYFMISRSLGPEIGGPIGMVFSFANALACALNTVGFAEVVRDLMQEFGVVMIDKDNDVRIVGVITVTLLLLISLAGMEWESKAQIFFFTVLMVSFSNYFVGTFLPPSPEKQAMGIFGYRIFISNLKPDWRGNDNDFFQMFAIFFPSAIGILSGANISGDLKDPATAIPKGTLMAILLTTISYLAISVTVGSCVMRDASGNISDILTGNITDGCVGLGCNLGWNFTECIQSQSCEYGLANNLKVLGQVSGFYYLITAGVFAASLSSALGFLVSAPKVFQCLCRDNLYPYIGFFAKGYGKNDEPLRAYLLCYIIAAAFILIGKLNTIAALISNFFLCSYCLINFSCFHASITNSPGWRPSFHYYSKWTALFGAVISVVLMFMLTWWAALVTFSIIIFLFGYVNYNKPKVNWGSSVQAGTYNMALSYSVSLSGVEDHATGLGKLKPNTLVMGFKTNWKDSSPESIEDYVNTIDDTFDSNHCLCILRMMDGLDVFDQFDSEGSKSTLLFEFTLDQIKTVFQNDQGKKTIDVYWIADDGGLTLLVPYLLTRRKNWRSSKVRVFIVGDEQNMEEELEHFLKLGFWSFCTLCEVSLSLSIYSSLISDPLFLFPLSLSRFLDSVAPFRLFDEQQEGVSLEELRQSAPWKISDKEFEAFKLKVTICLSLPVPESDCPSALYMAWLDTLTCGLHCPAVLIRGNQQNVLTFYCQ</sequence>
<dbReference type="Pfam" id="PF00324">
    <property type="entry name" value="AA_permease"/>
    <property type="match status" value="1"/>
</dbReference>
<dbReference type="InterPro" id="IPR004841">
    <property type="entry name" value="AA-permease/SLC12A_dom"/>
</dbReference>
<keyword evidence="3 5" id="KW-1133">Transmembrane helix</keyword>
<dbReference type="AlphaFoldDB" id="A0A4W6EJY1"/>
<feature type="domain" description="SLC12A transporter C-terminal" evidence="7">
    <location>
        <begin position="665"/>
        <end position="854"/>
    </location>
</feature>
<keyword evidence="2 5" id="KW-0812">Transmembrane</keyword>
<feature type="transmembrane region" description="Helical" evidence="5">
    <location>
        <begin position="210"/>
        <end position="229"/>
    </location>
</feature>
<dbReference type="PANTHER" id="PTHR11827:SF97">
    <property type="entry name" value="SLC12A10.3 SOLUTE CARRIER FAMILY 12 (SODIUM_POTASSIUM_CHLORIDE TRANSPORTERS), MEMBER 10, TANDEM DUPLICATE 3 ISOFORM X1-RELATED"/>
    <property type="match status" value="1"/>
</dbReference>
<feature type="transmembrane region" description="Helical" evidence="5">
    <location>
        <begin position="288"/>
        <end position="306"/>
    </location>
</feature>
<feature type="transmembrane region" description="Helical" evidence="5">
    <location>
        <begin position="235"/>
        <end position="256"/>
    </location>
</feature>
<evidence type="ECO:0000259" key="7">
    <source>
        <dbReference type="Pfam" id="PF03522"/>
    </source>
</evidence>
<feature type="transmembrane region" description="Helical" evidence="5">
    <location>
        <begin position="165"/>
        <end position="189"/>
    </location>
</feature>
<reference evidence="8" key="3">
    <citation type="submission" date="2025-09" db="UniProtKB">
        <authorList>
            <consortium name="Ensembl"/>
        </authorList>
    </citation>
    <scope>IDENTIFICATION</scope>
</reference>
<dbReference type="GO" id="GO:1990573">
    <property type="term" value="P:potassium ion import across plasma membrane"/>
    <property type="evidence" value="ECO:0007669"/>
    <property type="project" value="TreeGrafter"/>
</dbReference>
<feature type="transmembrane region" description="Helical" evidence="5">
    <location>
        <begin position="86"/>
        <end position="107"/>
    </location>
</feature>
<keyword evidence="9" id="KW-1185">Reference proteome</keyword>
<evidence type="ECO:0000256" key="5">
    <source>
        <dbReference type="SAM" id="Phobius"/>
    </source>
</evidence>
<organism evidence="8 9">
    <name type="scientific">Lates calcarifer</name>
    <name type="common">Barramundi</name>
    <name type="synonym">Holocentrus calcarifer</name>
    <dbReference type="NCBI Taxonomy" id="8187"/>
    <lineage>
        <taxon>Eukaryota</taxon>
        <taxon>Metazoa</taxon>
        <taxon>Chordata</taxon>
        <taxon>Craniata</taxon>
        <taxon>Vertebrata</taxon>
        <taxon>Euteleostomi</taxon>
        <taxon>Actinopterygii</taxon>
        <taxon>Neopterygii</taxon>
        <taxon>Teleostei</taxon>
        <taxon>Neoteleostei</taxon>
        <taxon>Acanthomorphata</taxon>
        <taxon>Carangaria</taxon>
        <taxon>Carangaria incertae sedis</taxon>
        <taxon>Centropomidae</taxon>
        <taxon>Lates</taxon>
    </lineage>
</organism>
<dbReference type="GO" id="GO:0008511">
    <property type="term" value="F:sodium:potassium:chloride symporter activity"/>
    <property type="evidence" value="ECO:0007669"/>
    <property type="project" value="TreeGrafter"/>
</dbReference>
<feature type="transmembrane region" description="Helical" evidence="5">
    <location>
        <begin position="326"/>
        <end position="346"/>
    </location>
</feature>
<accession>A0A4W6EJY1</accession>
<dbReference type="PANTHER" id="PTHR11827">
    <property type="entry name" value="SOLUTE CARRIER FAMILY 12, CATION COTRANSPORTERS"/>
    <property type="match status" value="1"/>
</dbReference>
<dbReference type="GO" id="GO:0055064">
    <property type="term" value="P:chloride ion homeostasis"/>
    <property type="evidence" value="ECO:0007669"/>
    <property type="project" value="TreeGrafter"/>
</dbReference>
<name>A0A4W6EJY1_LATCA</name>
<dbReference type="Ensembl" id="ENSLCAT00010038389.1">
    <property type="protein sequence ID" value="ENSLCAP00010037501.1"/>
    <property type="gene ID" value="ENSLCAG00010017257.1"/>
</dbReference>
<feature type="transmembrane region" description="Helical" evidence="5">
    <location>
        <begin position="479"/>
        <end position="501"/>
    </location>
</feature>
<protein>
    <submittedName>
        <fullName evidence="8">Solute carrier family 12 member 10, tandem duplicate 1</fullName>
    </submittedName>
</protein>
<dbReference type="Proteomes" id="UP000314980">
    <property type="component" value="Unassembled WGS sequence"/>
</dbReference>
<reference evidence="8" key="2">
    <citation type="submission" date="2025-08" db="UniProtKB">
        <authorList>
            <consortium name="Ensembl"/>
        </authorList>
    </citation>
    <scope>IDENTIFICATION</scope>
</reference>
<dbReference type="GO" id="GO:0006884">
    <property type="term" value="P:cell volume homeostasis"/>
    <property type="evidence" value="ECO:0007669"/>
    <property type="project" value="TreeGrafter"/>
</dbReference>